<comment type="caution">
    <text evidence="6">The sequence shown here is derived from an EMBL/GenBank/DDBJ whole genome shotgun (WGS) entry which is preliminary data.</text>
</comment>
<dbReference type="AlphaFoldDB" id="W9YU42"/>
<dbReference type="GO" id="GO:0033108">
    <property type="term" value="P:mitochondrial respiratory chain complex assembly"/>
    <property type="evidence" value="ECO:0007669"/>
    <property type="project" value="TreeGrafter"/>
</dbReference>
<accession>W9YU42</accession>
<feature type="region of interest" description="Disordered" evidence="5">
    <location>
        <begin position="1"/>
        <end position="32"/>
    </location>
</feature>
<evidence type="ECO:0000256" key="5">
    <source>
        <dbReference type="SAM" id="MobiDB-lite"/>
    </source>
</evidence>
<keyword evidence="3" id="KW-0496">Mitochondrion</keyword>
<dbReference type="Proteomes" id="UP000019484">
    <property type="component" value="Unassembled WGS sequence"/>
</dbReference>
<dbReference type="OrthoDB" id="9971592at2759"/>
<evidence type="ECO:0000313" key="6">
    <source>
        <dbReference type="EMBL" id="EXJ96402.1"/>
    </source>
</evidence>
<organism evidence="6 7">
    <name type="scientific">Capronia coronata CBS 617.96</name>
    <dbReference type="NCBI Taxonomy" id="1182541"/>
    <lineage>
        <taxon>Eukaryota</taxon>
        <taxon>Fungi</taxon>
        <taxon>Dikarya</taxon>
        <taxon>Ascomycota</taxon>
        <taxon>Pezizomycotina</taxon>
        <taxon>Eurotiomycetes</taxon>
        <taxon>Chaetothyriomycetidae</taxon>
        <taxon>Chaetothyriales</taxon>
        <taxon>Herpotrichiellaceae</taxon>
        <taxon>Capronia</taxon>
    </lineage>
</organism>
<dbReference type="GeneID" id="19156430"/>
<feature type="compositionally biased region" description="Polar residues" evidence="5">
    <location>
        <begin position="1"/>
        <end position="16"/>
    </location>
</feature>
<feature type="compositionally biased region" description="Basic and acidic residues" evidence="5">
    <location>
        <begin position="19"/>
        <end position="32"/>
    </location>
</feature>
<keyword evidence="7" id="KW-1185">Reference proteome</keyword>
<evidence type="ECO:0000256" key="2">
    <source>
        <dbReference type="ARBA" id="ARBA00004569"/>
    </source>
</evidence>
<sequence length="86" mass="9787">MAPADQTDQQSGSVAQEDTWEKSKKTFEKKRSSEYYDPCQDFANRSIKCMHRNNGDRDMCQDYFQYVQPEASNSLLGSAVNLPDGP</sequence>
<dbReference type="SUPFAM" id="SSF47072">
    <property type="entry name" value="Cysteine alpha-hairpin motif"/>
    <property type="match status" value="1"/>
</dbReference>
<reference evidence="6 7" key="1">
    <citation type="submission" date="2013-03" db="EMBL/GenBank/DDBJ databases">
        <title>The Genome Sequence of Capronia coronata CBS 617.96.</title>
        <authorList>
            <consortium name="The Broad Institute Genomics Platform"/>
            <person name="Cuomo C."/>
            <person name="de Hoog S."/>
            <person name="Gorbushina A."/>
            <person name="Walker B."/>
            <person name="Young S.K."/>
            <person name="Zeng Q."/>
            <person name="Gargeya S."/>
            <person name="Fitzgerald M."/>
            <person name="Haas B."/>
            <person name="Abouelleil A."/>
            <person name="Allen A.W."/>
            <person name="Alvarado L."/>
            <person name="Arachchi H.M."/>
            <person name="Berlin A.M."/>
            <person name="Chapman S.B."/>
            <person name="Gainer-Dewar J."/>
            <person name="Goldberg J."/>
            <person name="Griggs A."/>
            <person name="Gujja S."/>
            <person name="Hansen M."/>
            <person name="Howarth C."/>
            <person name="Imamovic A."/>
            <person name="Ireland A."/>
            <person name="Larimer J."/>
            <person name="McCowan C."/>
            <person name="Murphy C."/>
            <person name="Pearson M."/>
            <person name="Poon T.W."/>
            <person name="Priest M."/>
            <person name="Roberts A."/>
            <person name="Saif S."/>
            <person name="Shea T."/>
            <person name="Sisk P."/>
            <person name="Sykes S."/>
            <person name="Wortman J."/>
            <person name="Nusbaum C."/>
            <person name="Birren B."/>
        </authorList>
    </citation>
    <scope>NUCLEOTIDE SEQUENCE [LARGE SCALE GENOMIC DNA]</scope>
    <source>
        <strain evidence="6 7">CBS 617.96</strain>
    </source>
</reference>
<name>W9YU42_9EURO</name>
<proteinExistence type="predicted"/>
<comment type="subcellular location">
    <subcellularLocation>
        <location evidence="2">Mitochondrion intermembrane space</location>
    </subcellularLocation>
</comment>
<protein>
    <recommendedName>
        <fullName evidence="8">Cytochrome c oxidase-assembly factor COX23, mitochondrial</fullName>
    </recommendedName>
</protein>
<gene>
    <name evidence="6" type="ORF">A1O1_01528</name>
</gene>
<dbReference type="STRING" id="1182541.W9YU42"/>
<dbReference type="GO" id="GO:0005758">
    <property type="term" value="C:mitochondrial intermembrane space"/>
    <property type="evidence" value="ECO:0007669"/>
    <property type="project" value="UniProtKB-SubCell"/>
</dbReference>
<dbReference type="PANTHER" id="PTHR46811">
    <property type="entry name" value="COILED-COIL-HELIX-COILED-COIL-HELIX DOMAIN-CONTAINING PROTEIN 7"/>
    <property type="match status" value="1"/>
</dbReference>
<dbReference type="RefSeq" id="XP_007720631.1">
    <property type="nucleotide sequence ID" value="XM_007722441.1"/>
</dbReference>
<comment type="function">
    <text evidence="1">Required for the assembly of cytochrome c oxidase.</text>
</comment>
<dbReference type="EMBL" id="AMWN01000001">
    <property type="protein sequence ID" value="EXJ96402.1"/>
    <property type="molecule type" value="Genomic_DNA"/>
</dbReference>
<dbReference type="PANTHER" id="PTHR46811:SF1">
    <property type="entry name" value="COILED-COIL-HELIX-COILED-COIL-HELIX DOMAIN-CONTAINING PROTEIN 7"/>
    <property type="match status" value="1"/>
</dbReference>
<evidence type="ECO:0000256" key="1">
    <source>
        <dbReference type="ARBA" id="ARBA00003875"/>
    </source>
</evidence>
<dbReference type="HOGENOM" id="CLU_2497668_0_0_1"/>
<evidence type="ECO:0000256" key="3">
    <source>
        <dbReference type="ARBA" id="ARBA00023128"/>
    </source>
</evidence>
<dbReference type="InterPro" id="IPR051040">
    <property type="entry name" value="COX23"/>
</dbReference>
<evidence type="ECO:0008006" key="8">
    <source>
        <dbReference type="Google" id="ProtNLM"/>
    </source>
</evidence>
<evidence type="ECO:0000256" key="4">
    <source>
        <dbReference type="ARBA" id="ARBA00023157"/>
    </source>
</evidence>
<dbReference type="eggNOG" id="KOG4618">
    <property type="taxonomic scope" value="Eukaryota"/>
</dbReference>
<keyword evidence="4" id="KW-1015">Disulfide bond</keyword>
<evidence type="ECO:0000313" key="7">
    <source>
        <dbReference type="Proteomes" id="UP000019484"/>
    </source>
</evidence>
<dbReference type="InterPro" id="IPR009069">
    <property type="entry name" value="Cys_alpha_HP_mot_SF"/>
</dbReference>